<dbReference type="PANTHER" id="PTHR24091">
    <property type="entry name" value="LYMPHOCYTE TRANSMEMBRANE ADAPTER 1"/>
    <property type="match status" value="1"/>
</dbReference>
<keyword evidence="2" id="KW-0472">Membrane</keyword>
<dbReference type="Proteomes" id="UP000694414">
    <property type="component" value="Unplaced"/>
</dbReference>
<feature type="transmembrane region" description="Helical" evidence="2">
    <location>
        <begin position="37"/>
        <end position="60"/>
    </location>
</feature>
<dbReference type="GO" id="GO:0006955">
    <property type="term" value="P:immune response"/>
    <property type="evidence" value="ECO:0007669"/>
    <property type="project" value="Ensembl"/>
</dbReference>
<feature type="region of interest" description="Disordered" evidence="1">
    <location>
        <begin position="301"/>
        <end position="333"/>
    </location>
</feature>
<dbReference type="Pfam" id="PF15681">
    <property type="entry name" value="LAX"/>
    <property type="match status" value="1"/>
</dbReference>
<evidence type="ECO:0000313" key="3">
    <source>
        <dbReference type="Ensembl" id="ENSPSMP00000004652.1"/>
    </source>
</evidence>
<feature type="compositionally biased region" description="Polar residues" evidence="1">
    <location>
        <begin position="110"/>
        <end position="124"/>
    </location>
</feature>
<feature type="region of interest" description="Disordered" evidence="1">
    <location>
        <begin position="100"/>
        <end position="137"/>
    </location>
</feature>
<sequence length="399" mass="43893">MGVTNMTFLEIRGRTSEPKTLWVTPTSLDRDTGQSSIIFSGFAGFLGFAILLVFTVFCILCNWSKRKKRQVPYLQVTVRSTLPRPRQRAKNIYDLLPPRREELGRHQSRSSRIFSTESLLSRNSDSPEHVPSEAGAVPQVHRAHVHAMEYAVGIYDNTTVPQMCRNLTPLAQCTNVRASRDCTSISSEDSHDYVNVPTAEEIAETLTSTNSPSGNVLVLPSAQELEFTKERDEECRNAVNCTSFWSPGTEGSEPLSDGECSSQTSNDYVNMTGLDLGGIPETQPQVACQCCRDYVNVPPADPNGNLQQAEAKATSSNTDHVGGRTDGPGTHIQPVRKRSLASEDYMAFQPSTQSENSQVKHTEEMSDEDSDDYENVLAAEPGSRDPEHGPGTQGLPHEL</sequence>
<reference evidence="3" key="1">
    <citation type="submission" date="2025-08" db="UniProtKB">
        <authorList>
            <consortium name="Ensembl"/>
        </authorList>
    </citation>
    <scope>IDENTIFICATION</scope>
</reference>
<dbReference type="InterPro" id="IPR031393">
    <property type="entry name" value="LAX"/>
</dbReference>
<dbReference type="GO" id="GO:0005794">
    <property type="term" value="C:Golgi apparatus"/>
    <property type="evidence" value="ECO:0007669"/>
    <property type="project" value="Ensembl"/>
</dbReference>
<accession>A0A8C8YMK0</accession>
<keyword evidence="4" id="KW-1185">Reference proteome</keyword>
<organism evidence="3 4">
    <name type="scientific">Prolemur simus</name>
    <name type="common">Greater bamboo lemur</name>
    <name type="synonym">Hapalemur simus</name>
    <dbReference type="NCBI Taxonomy" id="1328070"/>
    <lineage>
        <taxon>Eukaryota</taxon>
        <taxon>Metazoa</taxon>
        <taxon>Chordata</taxon>
        <taxon>Craniata</taxon>
        <taxon>Vertebrata</taxon>
        <taxon>Euteleostomi</taxon>
        <taxon>Mammalia</taxon>
        <taxon>Eutheria</taxon>
        <taxon>Euarchontoglires</taxon>
        <taxon>Primates</taxon>
        <taxon>Strepsirrhini</taxon>
        <taxon>Lemuriformes</taxon>
        <taxon>Lemuridae</taxon>
        <taxon>Prolemur</taxon>
    </lineage>
</organism>
<dbReference type="GO" id="GO:0042113">
    <property type="term" value="P:B cell activation"/>
    <property type="evidence" value="ECO:0007669"/>
    <property type="project" value="Ensembl"/>
</dbReference>
<dbReference type="Ensembl" id="ENSPSMT00000005590.1">
    <property type="protein sequence ID" value="ENSPSMP00000004652.1"/>
    <property type="gene ID" value="ENSPSMG00000003685.1"/>
</dbReference>
<dbReference type="GO" id="GO:0042169">
    <property type="term" value="F:SH2 domain binding"/>
    <property type="evidence" value="ECO:0007669"/>
    <property type="project" value="Ensembl"/>
</dbReference>
<feature type="region of interest" description="Disordered" evidence="1">
    <location>
        <begin position="346"/>
        <end position="399"/>
    </location>
</feature>
<dbReference type="GO" id="GO:0005829">
    <property type="term" value="C:cytosol"/>
    <property type="evidence" value="ECO:0007669"/>
    <property type="project" value="Ensembl"/>
</dbReference>
<keyword evidence="2" id="KW-0812">Transmembrane</keyword>
<reference evidence="3" key="2">
    <citation type="submission" date="2025-09" db="UniProtKB">
        <authorList>
            <consortium name="Ensembl"/>
        </authorList>
    </citation>
    <scope>IDENTIFICATION</scope>
</reference>
<dbReference type="GO" id="GO:0050851">
    <property type="term" value="P:antigen receptor-mediated signaling pathway"/>
    <property type="evidence" value="ECO:0007669"/>
    <property type="project" value="TreeGrafter"/>
</dbReference>
<feature type="compositionally biased region" description="Polar residues" evidence="1">
    <location>
        <begin position="304"/>
        <end position="319"/>
    </location>
</feature>
<dbReference type="GO" id="GO:0035556">
    <property type="term" value="P:intracellular signal transduction"/>
    <property type="evidence" value="ECO:0007669"/>
    <property type="project" value="Ensembl"/>
</dbReference>
<dbReference type="GO" id="GO:0043409">
    <property type="term" value="P:negative regulation of MAPK cascade"/>
    <property type="evidence" value="ECO:0007669"/>
    <property type="project" value="Ensembl"/>
</dbReference>
<gene>
    <name evidence="3" type="primary">LAX1</name>
</gene>
<proteinExistence type="predicted"/>
<dbReference type="GeneTree" id="ENSGT00390000014063"/>
<feature type="compositionally biased region" description="Acidic residues" evidence="1">
    <location>
        <begin position="365"/>
        <end position="374"/>
    </location>
</feature>
<dbReference type="AlphaFoldDB" id="A0A8C8YMK0"/>
<evidence type="ECO:0000256" key="2">
    <source>
        <dbReference type="SAM" id="Phobius"/>
    </source>
</evidence>
<evidence type="ECO:0000313" key="4">
    <source>
        <dbReference type="Proteomes" id="UP000694414"/>
    </source>
</evidence>
<evidence type="ECO:0000256" key="1">
    <source>
        <dbReference type="SAM" id="MobiDB-lite"/>
    </source>
</evidence>
<dbReference type="GO" id="GO:0019901">
    <property type="term" value="F:protein kinase binding"/>
    <property type="evidence" value="ECO:0007669"/>
    <property type="project" value="Ensembl"/>
</dbReference>
<dbReference type="GO" id="GO:0050868">
    <property type="term" value="P:negative regulation of T cell activation"/>
    <property type="evidence" value="ECO:0007669"/>
    <property type="project" value="Ensembl"/>
</dbReference>
<dbReference type="PANTHER" id="PTHR24091:SF0">
    <property type="entry name" value="LYMPHOCYTE TRANSMEMBRANE ADAPTER 1"/>
    <property type="match status" value="1"/>
</dbReference>
<keyword evidence="2" id="KW-1133">Transmembrane helix</keyword>
<dbReference type="GO" id="GO:0005886">
    <property type="term" value="C:plasma membrane"/>
    <property type="evidence" value="ECO:0007669"/>
    <property type="project" value="Ensembl"/>
</dbReference>
<protein>
    <submittedName>
        <fullName evidence="3">Lymphocyte transmembrane adaptor 1</fullName>
    </submittedName>
</protein>
<name>A0A8C8YMK0_PROSS</name>